<gene>
    <name evidence="2" type="ORF">SLEP1_g46688</name>
</gene>
<sequence length="152" mass="17132">MEIGHGAQSLRWLVWPKVDKNSMEMLSSECPRVTVNPKPSLFGFKGTEVPREALPDIALDDPLVKDIDPKTWIVCGPTLRTMSPSLSNPTELSIAEKFRLAFVERDTRLAPKRAKNARQHQRRAEREWMMSSPRAKALALASQASKSRHGRS</sequence>
<feature type="compositionally biased region" description="Basic residues" evidence="1">
    <location>
        <begin position="111"/>
        <end position="121"/>
    </location>
</feature>
<dbReference type="Proteomes" id="UP001054252">
    <property type="component" value="Unassembled WGS sequence"/>
</dbReference>
<dbReference type="AlphaFoldDB" id="A0AAV5LNZ2"/>
<evidence type="ECO:0000313" key="2">
    <source>
        <dbReference type="EMBL" id="GKV38820.1"/>
    </source>
</evidence>
<reference evidence="2 3" key="1">
    <citation type="journal article" date="2021" name="Commun. Biol.">
        <title>The genome of Shorea leprosula (Dipterocarpaceae) highlights the ecological relevance of drought in aseasonal tropical rainforests.</title>
        <authorList>
            <person name="Ng K.K.S."/>
            <person name="Kobayashi M.J."/>
            <person name="Fawcett J.A."/>
            <person name="Hatakeyama M."/>
            <person name="Paape T."/>
            <person name="Ng C.H."/>
            <person name="Ang C.C."/>
            <person name="Tnah L.H."/>
            <person name="Lee C.T."/>
            <person name="Nishiyama T."/>
            <person name="Sese J."/>
            <person name="O'Brien M.J."/>
            <person name="Copetti D."/>
            <person name="Mohd Noor M.I."/>
            <person name="Ong R.C."/>
            <person name="Putra M."/>
            <person name="Sireger I.Z."/>
            <person name="Indrioko S."/>
            <person name="Kosugi Y."/>
            <person name="Izuno A."/>
            <person name="Isagi Y."/>
            <person name="Lee S.L."/>
            <person name="Shimizu K.K."/>
        </authorList>
    </citation>
    <scope>NUCLEOTIDE SEQUENCE [LARGE SCALE GENOMIC DNA]</scope>
    <source>
        <strain evidence="2">214</strain>
    </source>
</reference>
<dbReference type="EMBL" id="BPVZ01000130">
    <property type="protein sequence ID" value="GKV38820.1"/>
    <property type="molecule type" value="Genomic_DNA"/>
</dbReference>
<feature type="region of interest" description="Disordered" evidence="1">
    <location>
        <begin position="111"/>
        <end position="152"/>
    </location>
</feature>
<protein>
    <submittedName>
        <fullName evidence="2">Uncharacterized protein</fullName>
    </submittedName>
</protein>
<accession>A0AAV5LNZ2</accession>
<organism evidence="2 3">
    <name type="scientific">Rubroshorea leprosula</name>
    <dbReference type="NCBI Taxonomy" id="152421"/>
    <lineage>
        <taxon>Eukaryota</taxon>
        <taxon>Viridiplantae</taxon>
        <taxon>Streptophyta</taxon>
        <taxon>Embryophyta</taxon>
        <taxon>Tracheophyta</taxon>
        <taxon>Spermatophyta</taxon>
        <taxon>Magnoliopsida</taxon>
        <taxon>eudicotyledons</taxon>
        <taxon>Gunneridae</taxon>
        <taxon>Pentapetalae</taxon>
        <taxon>rosids</taxon>
        <taxon>malvids</taxon>
        <taxon>Malvales</taxon>
        <taxon>Dipterocarpaceae</taxon>
        <taxon>Rubroshorea</taxon>
    </lineage>
</organism>
<comment type="caution">
    <text evidence="2">The sequence shown here is derived from an EMBL/GenBank/DDBJ whole genome shotgun (WGS) entry which is preliminary data.</text>
</comment>
<proteinExistence type="predicted"/>
<name>A0AAV5LNZ2_9ROSI</name>
<keyword evidence="3" id="KW-1185">Reference proteome</keyword>
<evidence type="ECO:0000313" key="3">
    <source>
        <dbReference type="Proteomes" id="UP001054252"/>
    </source>
</evidence>
<evidence type="ECO:0000256" key="1">
    <source>
        <dbReference type="SAM" id="MobiDB-lite"/>
    </source>
</evidence>
<feature type="compositionally biased region" description="Low complexity" evidence="1">
    <location>
        <begin position="135"/>
        <end position="145"/>
    </location>
</feature>